<sequence length="351" mass="40166">MQIFSCSGKFISHSYIKPYFTRYLSLNKMNPESAKKISFKMIDIGANLSDGMFDGVYHGKKSHPNDIEQVLERAQLMGVEKIILTGTDLGESKTSLEIIERFKDSNTELFTTVGVHPTRCQEFLNYSSPEAYEQELRKLIRDNPKKIVAIGECGLDYARLEFCPKEIQMKYFLKQLEIAHDIQLPLFFHNRDTQGEFLEVVKAHRNKFSAGVVHSFDGPLEEALELIKLDLYIGINGCSLRTQENLDVVKQIPLDRILIETDAPWCDIRPTHKSNLLLANSLKKYESQYPSVSFPVKKKEKFAEGSMVKSRNEPCCVINVLHVVAELHDRPLLEIANIVYNSTKKLFFPTL</sequence>
<evidence type="ECO:0000313" key="1">
    <source>
        <dbReference type="EMBL" id="KAJ9067472.1"/>
    </source>
</evidence>
<keyword evidence="2" id="KW-1185">Reference proteome</keyword>
<accession>A0ACC2SZE6</accession>
<organism evidence="1 2">
    <name type="scientific">Entomophthora muscae</name>
    <dbReference type="NCBI Taxonomy" id="34485"/>
    <lineage>
        <taxon>Eukaryota</taxon>
        <taxon>Fungi</taxon>
        <taxon>Fungi incertae sedis</taxon>
        <taxon>Zoopagomycota</taxon>
        <taxon>Entomophthoromycotina</taxon>
        <taxon>Entomophthoromycetes</taxon>
        <taxon>Entomophthorales</taxon>
        <taxon>Entomophthoraceae</taxon>
        <taxon>Entomophthora</taxon>
    </lineage>
</organism>
<proteinExistence type="predicted"/>
<reference evidence="1" key="1">
    <citation type="submission" date="2022-04" db="EMBL/GenBank/DDBJ databases">
        <title>Genome of the entomopathogenic fungus Entomophthora muscae.</title>
        <authorList>
            <person name="Elya C."/>
            <person name="Lovett B.R."/>
            <person name="Lee E."/>
            <person name="Macias A.M."/>
            <person name="Hajek A.E."/>
            <person name="De Bivort B.L."/>
            <person name="Kasson M.T."/>
            <person name="De Fine Licht H.H."/>
            <person name="Stajich J.E."/>
        </authorList>
    </citation>
    <scope>NUCLEOTIDE SEQUENCE</scope>
    <source>
        <strain evidence="1">Berkeley</strain>
    </source>
</reference>
<dbReference type="EMBL" id="QTSX02004077">
    <property type="protein sequence ID" value="KAJ9067472.1"/>
    <property type="molecule type" value="Genomic_DNA"/>
</dbReference>
<comment type="caution">
    <text evidence="1">The sequence shown here is derived from an EMBL/GenBank/DDBJ whole genome shotgun (WGS) entry which is preliminary data.</text>
</comment>
<gene>
    <name evidence="1" type="ORF">DSO57_1038761</name>
</gene>
<protein>
    <submittedName>
        <fullName evidence="1">Uncharacterized protein</fullName>
    </submittedName>
</protein>
<evidence type="ECO:0000313" key="2">
    <source>
        <dbReference type="Proteomes" id="UP001165960"/>
    </source>
</evidence>
<name>A0ACC2SZE6_9FUNG</name>
<dbReference type="Proteomes" id="UP001165960">
    <property type="component" value="Unassembled WGS sequence"/>
</dbReference>